<protein>
    <submittedName>
        <fullName evidence="1">SFRICE_034994</fullName>
    </submittedName>
</protein>
<organism evidence="1">
    <name type="scientific">Spodoptera frugiperda</name>
    <name type="common">Fall armyworm</name>
    <dbReference type="NCBI Taxonomy" id="7108"/>
    <lineage>
        <taxon>Eukaryota</taxon>
        <taxon>Metazoa</taxon>
        <taxon>Ecdysozoa</taxon>
        <taxon>Arthropoda</taxon>
        <taxon>Hexapoda</taxon>
        <taxon>Insecta</taxon>
        <taxon>Pterygota</taxon>
        <taxon>Neoptera</taxon>
        <taxon>Endopterygota</taxon>
        <taxon>Lepidoptera</taxon>
        <taxon>Glossata</taxon>
        <taxon>Ditrysia</taxon>
        <taxon>Noctuoidea</taxon>
        <taxon>Noctuidae</taxon>
        <taxon>Amphipyrinae</taxon>
        <taxon>Spodoptera</taxon>
    </lineage>
</organism>
<dbReference type="EMBL" id="ODYU01004463">
    <property type="protein sequence ID" value="SOQ44359.1"/>
    <property type="molecule type" value="Genomic_DNA"/>
</dbReference>
<name>A0A2H1VU49_SPOFR</name>
<dbReference type="AlphaFoldDB" id="A0A2H1VU49"/>
<accession>A0A2H1VU49</accession>
<evidence type="ECO:0000313" key="1">
    <source>
        <dbReference type="EMBL" id="SOQ44359.1"/>
    </source>
</evidence>
<sequence length="214" mass="23737">MTASFAEWHGVRYPGWAKYYWAFFENSSVLAQSLELCPIHSYKLTYYTGLISQKTMRPFPLILSYVAERGRCAIRVCDSKEAVHSTHLSIKKHILTELVSTSTKLWVPMNMIAGNQTHLQQLAIGTARQGVSGSISMSGKVFQNFSVVTRSLELCPVYGSRLTPITWKFNTNGENTVSAVTEQPPSMQRVASSIPATLCDPQIIVSGLDFPVSV</sequence>
<proteinExistence type="predicted"/>
<reference evidence="1" key="1">
    <citation type="submission" date="2016-07" db="EMBL/GenBank/DDBJ databases">
        <authorList>
            <person name="Bretaudeau A."/>
        </authorList>
    </citation>
    <scope>NUCLEOTIDE SEQUENCE</scope>
    <source>
        <strain evidence="1">Rice</strain>
        <tissue evidence="1">Whole body</tissue>
    </source>
</reference>
<gene>
    <name evidence="1" type="ORF">SFRICE_034994</name>
</gene>